<reference evidence="3" key="1">
    <citation type="journal article" date="2023" name="Mol. Phylogenet. Evol.">
        <title>Genome-scale phylogeny and comparative genomics of the fungal order Sordariales.</title>
        <authorList>
            <person name="Hensen N."/>
            <person name="Bonometti L."/>
            <person name="Westerberg I."/>
            <person name="Brannstrom I.O."/>
            <person name="Guillou S."/>
            <person name="Cros-Aarteil S."/>
            <person name="Calhoun S."/>
            <person name="Haridas S."/>
            <person name="Kuo A."/>
            <person name="Mondo S."/>
            <person name="Pangilinan J."/>
            <person name="Riley R."/>
            <person name="LaButti K."/>
            <person name="Andreopoulos B."/>
            <person name="Lipzen A."/>
            <person name="Chen C."/>
            <person name="Yan M."/>
            <person name="Daum C."/>
            <person name="Ng V."/>
            <person name="Clum A."/>
            <person name="Steindorff A."/>
            <person name="Ohm R.A."/>
            <person name="Martin F."/>
            <person name="Silar P."/>
            <person name="Natvig D.O."/>
            <person name="Lalanne C."/>
            <person name="Gautier V."/>
            <person name="Ament-Velasquez S.L."/>
            <person name="Kruys A."/>
            <person name="Hutchinson M.I."/>
            <person name="Powell A.J."/>
            <person name="Barry K."/>
            <person name="Miller A.N."/>
            <person name="Grigoriev I.V."/>
            <person name="Debuchy R."/>
            <person name="Gladieux P."/>
            <person name="Hiltunen Thoren M."/>
            <person name="Johannesson H."/>
        </authorList>
    </citation>
    <scope>NUCLEOTIDE SEQUENCE</scope>
    <source>
        <strain evidence="3">FGSC 1904</strain>
    </source>
</reference>
<evidence type="ECO:0000256" key="2">
    <source>
        <dbReference type="SAM" id="Phobius"/>
    </source>
</evidence>
<feature type="compositionally biased region" description="Low complexity" evidence="1">
    <location>
        <begin position="673"/>
        <end position="695"/>
    </location>
</feature>
<evidence type="ECO:0000256" key="1">
    <source>
        <dbReference type="SAM" id="MobiDB-lite"/>
    </source>
</evidence>
<accession>A0AAE0NW12</accession>
<evidence type="ECO:0000313" key="4">
    <source>
        <dbReference type="Proteomes" id="UP001281003"/>
    </source>
</evidence>
<dbReference type="Proteomes" id="UP001281003">
    <property type="component" value="Unassembled WGS sequence"/>
</dbReference>
<sequence length="711" mass="79276">MTTPSPQTKKAKPALKRASAWPFLWSLIYLALLIVPWVLTCLLNKGKFHYQDWNKKYVYHNITFGAQPRDITYNTRLAHATDILSYIAAVASLPLIFALLARAAAVYSQRTSLTKPLSAKQLFSLADGKLIRRLDSSSRGSWLYYFGTCLIILSVIQLPIRAISVQRETIHIAQGSEPTGREGWQLPKYENPGFNLPTPDYLSGQLMGFDPTPDMLRVAPRDMVVARARSAMKSLVAEEVLVSAWRDARDDPNYYTARPFASSVSKHIKTGLYRQLATRMNSTCHCEEAEFPSQCDDGGLNYKSENLTIEFCVDGLFKQNPWKLEQYQREDVTEEFYVRVSADQTKLYYALNQSYRCTGTSSLGYFELGNHFNNGEHGPLISAPYRTPETADQAGFHVFYGNLLNPYSSPHIVDRYPPVPGPLALALLALFGPGSFSHVAQSIKSAEDEVSRTLCKTLPFHFADLEDDLVDNYLDEEDKDGDIHPSACLEYQFKRDPETDRPVDGIDWHMKSKWQDTYLLKLVSSFLSGTSRGYMYAPPRDFGGQDGNPWLSMAMHFANQALLDVASKNTFVLDNPKYQALHPTAIWNIPGLEYNKPSISLAGVIVVSVFLGLQVLGILFLLGYIYSTPTWTAHLDALAVARIAHQLPDDDQALLKEIGLRRVRSFEKKKLGVAAAGSEENAEAAGGAGGNAEVAPPKYESRAPLVLESAV</sequence>
<organism evidence="3 4">
    <name type="scientific">Sordaria brevicollis</name>
    <dbReference type="NCBI Taxonomy" id="83679"/>
    <lineage>
        <taxon>Eukaryota</taxon>
        <taxon>Fungi</taxon>
        <taxon>Dikarya</taxon>
        <taxon>Ascomycota</taxon>
        <taxon>Pezizomycotina</taxon>
        <taxon>Sordariomycetes</taxon>
        <taxon>Sordariomycetidae</taxon>
        <taxon>Sordariales</taxon>
        <taxon>Sordariaceae</taxon>
        <taxon>Sordaria</taxon>
    </lineage>
</organism>
<feature type="transmembrane region" description="Helical" evidence="2">
    <location>
        <begin position="83"/>
        <end position="105"/>
    </location>
</feature>
<name>A0AAE0NW12_SORBR</name>
<keyword evidence="2" id="KW-0472">Membrane</keyword>
<dbReference type="EMBL" id="JAUTDP010000015">
    <property type="protein sequence ID" value="KAK3388485.1"/>
    <property type="molecule type" value="Genomic_DNA"/>
</dbReference>
<proteinExistence type="predicted"/>
<reference evidence="3" key="2">
    <citation type="submission" date="2023-07" db="EMBL/GenBank/DDBJ databases">
        <authorList>
            <consortium name="Lawrence Berkeley National Laboratory"/>
            <person name="Haridas S."/>
            <person name="Hensen N."/>
            <person name="Bonometti L."/>
            <person name="Westerberg I."/>
            <person name="Brannstrom I.O."/>
            <person name="Guillou S."/>
            <person name="Cros-Aarteil S."/>
            <person name="Calhoun S."/>
            <person name="Kuo A."/>
            <person name="Mondo S."/>
            <person name="Pangilinan J."/>
            <person name="Riley R."/>
            <person name="LaButti K."/>
            <person name="Andreopoulos B."/>
            <person name="Lipzen A."/>
            <person name="Chen C."/>
            <person name="Yanf M."/>
            <person name="Daum C."/>
            <person name="Ng V."/>
            <person name="Clum A."/>
            <person name="Steindorff A."/>
            <person name="Ohm R."/>
            <person name="Martin F."/>
            <person name="Silar P."/>
            <person name="Natvig D."/>
            <person name="Lalanne C."/>
            <person name="Gautier V."/>
            <person name="Ament-velasquez S.L."/>
            <person name="Kruys A."/>
            <person name="Hutchinson M.I."/>
            <person name="Powell A.J."/>
            <person name="Barry K."/>
            <person name="Miller A.N."/>
            <person name="Grigoriev I.V."/>
            <person name="Debuchy R."/>
            <person name="Gladieux P."/>
            <person name="Thoren M.H."/>
            <person name="Johannesson H."/>
        </authorList>
    </citation>
    <scope>NUCLEOTIDE SEQUENCE</scope>
    <source>
        <strain evidence="3">FGSC 1904</strain>
    </source>
</reference>
<dbReference type="AlphaFoldDB" id="A0AAE0NW12"/>
<protein>
    <submittedName>
        <fullName evidence="3">Uncharacterized protein</fullName>
    </submittedName>
</protein>
<comment type="caution">
    <text evidence="3">The sequence shown here is derived from an EMBL/GenBank/DDBJ whole genome shotgun (WGS) entry which is preliminary data.</text>
</comment>
<keyword evidence="2" id="KW-0812">Transmembrane</keyword>
<feature type="transmembrane region" description="Helical" evidence="2">
    <location>
        <begin position="142"/>
        <end position="160"/>
    </location>
</feature>
<feature type="transmembrane region" description="Helical" evidence="2">
    <location>
        <begin position="599"/>
        <end position="626"/>
    </location>
</feature>
<evidence type="ECO:0000313" key="3">
    <source>
        <dbReference type="EMBL" id="KAK3388485.1"/>
    </source>
</evidence>
<keyword evidence="2" id="KW-1133">Transmembrane helix</keyword>
<feature type="transmembrane region" description="Helical" evidence="2">
    <location>
        <begin position="20"/>
        <end position="39"/>
    </location>
</feature>
<gene>
    <name evidence="3" type="ORF">B0T20DRAFT_484059</name>
</gene>
<feature type="region of interest" description="Disordered" evidence="1">
    <location>
        <begin position="673"/>
        <end position="696"/>
    </location>
</feature>
<keyword evidence="4" id="KW-1185">Reference proteome</keyword>